<feature type="compositionally biased region" description="Basic and acidic residues" evidence="1">
    <location>
        <begin position="11"/>
        <end position="24"/>
    </location>
</feature>
<organism evidence="2 3">
    <name type="scientific">Candidatus Lloydbacteria bacterium RIFCSPHIGHO2_02_FULL_50_13</name>
    <dbReference type="NCBI Taxonomy" id="1798661"/>
    <lineage>
        <taxon>Bacteria</taxon>
        <taxon>Candidatus Lloydiibacteriota</taxon>
    </lineage>
</organism>
<reference evidence="2 3" key="1">
    <citation type="journal article" date="2016" name="Nat. Commun.">
        <title>Thousands of microbial genomes shed light on interconnected biogeochemical processes in an aquifer system.</title>
        <authorList>
            <person name="Anantharaman K."/>
            <person name="Brown C.T."/>
            <person name="Hug L.A."/>
            <person name="Sharon I."/>
            <person name="Castelle C.J."/>
            <person name="Probst A.J."/>
            <person name="Thomas B.C."/>
            <person name="Singh A."/>
            <person name="Wilkins M.J."/>
            <person name="Karaoz U."/>
            <person name="Brodie E.L."/>
            <person name="Williams K.H."/>
            <person name="Hubbard S.S."/>
            <person name="Banfield J.F."/>
        </authorList>
    </citation>
    <scope>NUCLEOTIDE SEQUENCE [LARGE SCALE GENOMIC DNA]</scope>
</reference>
<dbReference type="Proteomes" id="UP000177996">
    <property type="component" value="Unassembled WGS sequence"/>
</dbReference>
<accession>A0A1G2D126</accession>
<protein>
    <submittedName>
        <fullName evidence="2">Uncharacterized protein</fullName>
    </submittedName>
</protein>
<name>A0A1G2D126_9BACT</name>
<evidence type="ECO:0000256" key="1">
    <source>
        <dbReference type="SAM" id="MobiDB-lite"/>
    </source>
</evidence>
<sequence length="141" mass="16889">MLLYENGNAMKESKQHASKGGENREEQFTVVLEPEMQKFVTRMNIRPEDFEIIQKLSAFPNVLIIELAHNLFNMSHERSGWELQQCIAHANVEYHREIYQLLYEFFVRYDWVTCYSLVRILEERSGTPNIYKWEREGRGKK</sequence>
<dbReference type="AlphaFoldDB" id="A0A1G2D126"/>
<feature type="region of interest" description="Disordered" evidence="1">
    <location>
        <begin position="1"/>
        <end position="24"/>
    </location>
</feature>
<evidence type="ECO:0000313" key="3">
    <source>
        <dbReference type="Proteomes" id="UP000177996"/>
    </source>
</evidence>
<dbReference type="EMBL" id="MHLL01000061">
    <property type="protein sequence ID" value="OGZ07346.1"/>
    <property type="molecule type" value="Genomic_DNA"/>
</dbReference>
<comment type="caution">
    <text evidence="2">The sequence shown here is derived from an EMBL/GenBank/DDBJ whole genome shotgun (WGS) entry which is preliminary data.</text>
</comment>
<gene>
    <name evidence="2" type="ORF">A3D65_00775</name>
</gene>
<proteinExistence type="predicted"/>
<evidence type="ECO:0000313" key="2">
    <source>
        <dbReference type="EMBL" id="OGZ07346.1"/>
    </source>
</evidence>